<dbReference type="GO" id="GO:0016554">
    <property type="term" value="P:cytidine to uridine editing"/>
    <property type="evidence" value="ECO:0007669"/>
    <property type="project" value="TreeGrafter"/>
</dbReference>
<dbReference type="GO" id="GO:0005634">
    <property type="term" value="C:nucleus"/>
    <property type="evidence" value="ECO:0007669"/>
    <property type="project" value="TreeGrafter"/>
</dbReference>
<evidence type="ECO:0000256" key="5">
    <source>
        <dbReference type="SAM" id="MobiDB-lite"/>
    </source>
</evidence>
<comment type="similarity">
    <text evidence="2">Belongs to the cytidine and deoxycytidylate deaminase family.</text>
</comment>
<accession>A0A4Z2J2Q3</accession>
<organism evidence="7 8">
    <name type="scientific">Liparis tanakae</name>
    <name type="common">Tanaka's snailfish</name>
    <dbReference type="NCBI Taxonomy" id="230148"/>
    <lineage>
        <taxon>Eukaryota</taxon>
        <taxon>Metazoa</taxon>
        <taxon>Chordata</taxon>
        <taxon>Craniata</taxon>
        <taxon>Vertebrata</taxon>
        <taxon>Euteleostomi</taxon>
        <taxon>Actinopterygii</taxon>
        <taxon>Neopterygii</taxon>
        <taxon>Teleostei</taxon>
        <taxon>Neoteleostei</taxon>
        <taxon>Acanthomorphata</taxon>
        <taxon>Eupercaria</taxon>
        <taxon>Perciformes</taxon>
        <taxon>Cottioidei</taxon>
        <taxon>Cottales</taxon>
        <taxon>Liparidae</taxon>
        <taxon>Liparis</taxon>
    </lineage>
</organism>
<evidence type="ECO:0000313" key="8">
    <source>
        <dbReference type="Proteomes" id="UP000314294"/>
    </source>
</evidence>
<dbReference type="InterPro" id="IPR002125">
    <property type="entry name" value="CMP_dCMP_dom"/>
</dbReference>
<dbReference type="PROSITE" id="PS51747">
    <property type="entry name" value="CYT_DCMP_DEAMINASES_2"/>
    <property type="match status" value="1"/>
</dbReference>
<feature type="domain" description="CMP/dCMP-type deaminase" evidence="6">
    <location>
        <begin position="77"/>
        <end position="216"/>
    </location>
</feature>
<evidence type="ECO:0000256" key="1">
    <source>
        <dbReference type="ARBA" id="ARBA00001947"/>
    </source>
</evidence>
<dbReference type="GO" id="GO:0005737">
    <property type="term" value="C:cytoplasm"/>
    <property type="evidence" value="ECO:0007669"/>
    <property type="project" value="TreeGrafter"/>
</dbReference>
<name>A0A4Z2J2Q3_9TELE</name>
<gene>
    <name evidence="7" type="primary">APOBEC2_0</name>
    <name evidence="7" type="ORF">EYF80_005614</name>
</gene>
<keyword evidence="4" id="KW-0378">Hydrolase</keyword>
<proteinExistence type="inferred from homology"/>
<dbReference type="AlphaFoldDB" id="A0A4Z2J2Q3"/>
<feature type="region of interest" description="Disordered" evidence="5">
    <location>
        <begin position="1"/>
        <end position="82"/>
    </location>
</feature>
<dbReference type="InterPro" id="IPR050610">
    <property type="entry name" value="APOBEC_Cyt_Deaminase"/>
</dbReference>
<dbReference type="GO" id="GO:0046872">
    <property type="term" value="F:metal ion binding"/>
    <property type="evidence" value="ECO:0007669"/>
    <property type="project" value="UniProtKB-KW"/>
</dbReference>
<dbReference type="InterPro" id="IPR016193">
    <property type="entry name" value="Cytidine_deaminase-like"/>
</dbReference>
<dbReference type="GO" id="GO:0004126">
    <property type="term" value="F:cytidine deaminase activity"/>
    <property type="evidence" value="ECO:0007669"/>
    <property type="project" value="TreeGrafter"/>
</dbReference>
<evidence type="ECO:0000313" key="7">
    <source>
        <dbReference type="EMBL" id="TNN84287.1"/>
    </source>
</evidence>
<keyword evidence="3" id="KW-0479">Metal-binding</keyword>
<dbReference type="Gene3D" id="3.40.140.10">
    <property type="entry name" value="Cytidine Deaminase, domain 2"/>
    <property type="match status" value="1"/>
</dbReference>
<dbReference type="PANTHER" id="PTHR13857">
    <property type="entry name" value="MRNA EDITING ENZYME"/>
    <property type="match status" value="1"/>
</dbReference>
<comment type="cofactor">
    <cofactor evidence="1">
        <name>Zn(2+)</name>
        <dbReference type="ChEBI" id="CHEBI:29105"/>
    </cofactor>
</comment>
<dbReference type="OrthoDB" id="8841220at2759"/>
<feature type="compositionally biased region" description="Basic and acidic residues" evidence="5">
    <location>
        <begin position="15"/>
        <end position="62"/>
    </location>
</feature>
<dbReference type="Pfam" id="PF18772">
    <property type="entry name" value="APOBEC2"/>
    <property type="match status" value="1"/>
</dbReference>
<evidence type="ECO:0000256" key="3">
    <source>
        <dbReference type="ARBA" id="ARBA00022723"/>
    </source>
</evidence>
<dbReference type="EMBL" id="SRLO01000028">
    <property type="protein sequence ID" value="TNN84287.1"/>
    <property type="molecule type" value="Genomic_DNA"/>
</dbReference>
<evidence type="ECO:0000256" key="2">
    <source>
        <dbReference type="ARBA" id="ARBA00006576"/>
    </source>
</evidence>
<dbReference type="PANTHER" id="PTHR13857:SF4">
    <property type="entry name" value="C-U-EDITING ENZYME APOBEC-2"/>
    <property type="match status" value="1"/>
</dbReference>
<dbReference type="Proteomes" id="UP000314294">
    <property type="component" value="Unassembled WGS sequence"/>
</dbReference>
<evidence type="ECO:0000259" key="6">
    <source>
        <dbReference type="PROSITE" id="PS51747"/>
    </source>
</evidence>
<evidence type="ECO:0000256" key="4">
    <source>
        <dbReference type="ARBA" id="ARBA00022801"/>
    </source>
</evidence>
<protein>
    <submittedName>
        <fullName evidence="7">Putative C-&gt;U-editing enzyme APOBEC-2</fullName>
    </submittedName>
</protein>
<reference evidence="7 8" key="1">
    <citation type="submission" date="2019-03" db="EMBL/GenBank/DDBJ databases">
        <title>First draft genome of Liparis tanakae, snailfish: a comprehensive survey of snailfish specific genes.</title>
        <authorList>
            <person name="Kim W."/>
            <person name="Song I."/>
            <person name="Jeong J.-H."/>
            <person name="Kim D."/>
            <person name="Kim S."/>
            <person name="Ryu S."/>
            <person name="Song J.Y."/>
            <person name="Lee S.K."/>
        </authorList>
    </citation>
    <scope>NUCLEOTIDE SEQUENCE [LARGE SCALE GENOMIC DNA]</scope>
    <source>
        <tissue evidence="7">Muscle</tissue>
    </source>
</reference>
<sequence length="364" mass="41412">MADRNSRVTVKRKEKKLENKTNDEKDKGKDKGKENAVKKSDKPLTKPEETPEQPNMDKEKASGESGGATGAGATNSEENGEFQPIELPPFEIVTGEQMSPFYFKFQFRNVEYSSGRNKTLLCFRVDTPGGSTEPLNGYLEDEHATAHAEEAFFQHVLPNASQEYDVTWYVSSSPCVACTAKLAKILQQRKKVRLCMLCSRLLDWEEPEIIEGLRALASAGCKLRMMKPSDFVHVWETYVEKEEEQSFAPWEDCQENYNYYNDKLADILNSVCAQQGALSSTCQLTCETRKWLGRRNQTPGSLTNVSLLCATLMLLLDRKERDSRLHKEISRTDCWRGEEKRRVDERREVEQVHSSLVQGTMKGA</sequence>
<keyword evidence="8" id="KW-1185">Reference proteome</keyword>
<dbReference type="GO" id="GO:0003723">
    <property type="term" value="F:RNA binding"/>
    <property type="evidence" value="ECO:0007669"/>
    <property type="project" value="TreeGrafter"/>
</dbReference>
<dbReference type="CDD" id="cd01283">
    <property type="entry name" value="cytidine_deaminase"/>
    <property type="match status" value="1"/>
</dbReference>
<dbReference type="SUPFAM" id="SSF53927">
    <property type="entry name" value="Cytidine deaminase-like"/>
    <property type="match status" value="1"/>
</dbReference>
<comment type="caution">
    <text evidence="7">The sequence shown here is derived from an EMBL/GenBank/DDBJ whole genome shotgun (WGS) entry which is preliminary data.</text>
</comment>